<gene>
    <name evidence="2" type="ORF">QBC37DRAFT_35839</name>
</gene>
<dbReference type="EMBL" id="MU858177">
    <property type="protein sequence ID" value="KAK4210363.1"/>
    <property type="molecule type" value="Genomic_DNA"/>
</dbReference>
<feature type="signal peptide" evidence="1">
    <location>
        <begin position="1"/>
        <end position="19"/>
    </location>
</feature>
<dbReference type="Proteomes" id="UP001301769">
    <property type="component" value="Unassembled WGS sequence"/>
</dbReference>
<reference evidence="2" key="1">
    <citation type="journal article" date="2023" name="Mol. Phylogenet. Evol.">
        <title>Genome-scale phylogeny and comparative genomics of the fungal order Sordariales.</title>
        <authorList>
            <person name="Hensen N."/>
            <person name="Bonometti L."/>
            <person name="Westerberg I."/>
            <person name="Brannstrom I.O."/>
            <person name="Guillou S."/>
            <person name="Cros-Aarteil S."/>
            <person name="Calhoun S."/>
            <person name="Haridas S."/>
            <person name="Kuo A."/>
            <person name="Mondo S."/>
            <person name="Pangilinan J."/>
            <person name="Riley R."/>
            <person name="LaButti K."/>
            <person name="Andreopoulos B."/>
            <person name="Lipzen A."/>
            <person name="Chen C."/>
            <person name="Yan M."/>
            <person name="Daum C."/>
            <person name="Ng V."/>
            <person name="Clum A."/>
            <person name="Steindorff A."/>
            <person name="Ohm R.A."/>
            <person name="Martin F."/>
            <person name="Silar P."/>
            <person name="Natvig D.O."/>
            <person name="Lalanne C."/>
            <person name="Gautier V."/>
            <person name="Ament-Velasquez S.L."/>
            <person name="Kruys A."/>
            <person name="Hutchinson M.I."/>
            <person name="Powell A.J."/>
            <person name="Barry K."/>
            <person name="Miller A.N."/>
            <person name="Grigoriev I.V."/>
            <person name="Debuchy R."/>
            <person name="Gladieux P."/>
            <person name="Hiltunen Thoren M."/>
            <person name="Johannesson H."/>
        </authorList>
    </citation>
    <scope>NUCLEOTIDE SEQUENCE</scope>
    <source>
        <strain evidence="2">PSN293</strain>
    </source>
</reference>
<name>A0AAN6Y0J3_9PEZI</name>
<keyword evidence="3" id="KW-1185">Reference proteome</keyword>
<keyword evidence="1" id="KW-0732">Signal</keyword>
<evidence type="ECO:0000256" key="1">
    <source>
        <dbReference type="SAM" id="SignalP"/>
    </source>
</evidence>
<organism evidence="2 3">
    <name type="scientific">Rhypophila decipiens</name>
    <dbReference type="NCBI Taxonomy" id="261697"/>
    <lineage>
        <taxon>Eukaryota</taxon>
        <taxon>Fungi</taxon>
        <taxon>Dikarya</taxon>
        <taxon>Ascomycota</taxon>
        <taxon>Pezizomycotina</taxon>
        <taxon>Sordariomycetes</taxon>
        <taxon>Sordariomycetidae</taxon>
        <taxon>Sordariales</taxon>
        <taxon>Naviculisporaceae</taxon>
        <taxon>Rhypophila</taxon>
    </lineage>
</organism>
<reference evidence="2" key="2">
    <citation type="submission" date="2023-05" db="EMBL/GenBank/DDBJ databases">
        <authorList>
            <consortium name="Lawrence Berkeley National Laboratory"/>
            <person name="Steindorff A."/>
            <person name="Hensen N."/>
            <person name="Bonometti L."/>
            <person name="Westerberg I."/>
            <person name="Brannstrom I.O."/>
            <person name="Guillou S."/>
            <person name="Cros-Aarteil S."/>
            <person name="Calhoun S."/>
            <person name="Haridas S."/>
            <person name="Kuo A."/>
            <person name="Mondo S."/>
            <person name="Pangilinan J."/>
            <person name="Riley R."/>
            <person name="Labutti K."/>
            <person name="Andreopoulos B."/>
            <person name="Lipzen A."/>
            <person name="Chen C."/>
            <person name="Yanf M."/>
            <person name="Daum C."/>
            <person name="Ng V."/>
            <person name="Clum A."/>
            <person name="Ohm R."/>
            <person name="Martin F."/>
            <person name="Silar P."/>
            <person name="Natvig D."/>
            <person name="Lalanne C."/>
            <person name="Gautier V."/>
            <person name="Ament-Velasquez S.L."/>
            <person name="Kruys A."/>
            <person name="Hutchinson M.I."/>
            <person name="Powell A.J."/>
            <person name="Barry K."/>
            <person name="Miller A.N."/>
            <person name="Grigoriev I.V."/>
            <person name="Debuchy R."/>
            <person name="Gladieux P."/>
            <person name="Thoren M.H."/>
            <person name="Johannesson H."/>
        </authorList>
    </citation>
    <scope>NUCLEOTIDE SEQUENCE</scope>
    <source>
        <strain evidence="2">PSN293</strain>
    </source>
</reference>
<feature type="chain" id="PRO_5042893999" evidence="1">
    <location>
        <begin position="20"/>
        <end position="115"/>
    </location>
</feature>
<evidence type="ECO:0000313" key="2">
    <source>
        <dbReference type="EMBL" id="KAK4210363.1"/>
    </source>
</evidence>
<dbReference type="AlphaFoldDB" id="A0AAN6Y0J3"/>
<accession>A0AAN6Y0J3</accession>
<protein>
    <submittedName>
        <fullName evidence="2">Uncharacterized protein</fullName>
    </submittedName>
</protein>
<sequence length="115" mass="12052">MKLTLSAMLAATMLSLGNGLAIEQTGMTQFSRRSLLLLERQNVNQGRPIANGACCVPNTSKKQDVCQVNGVQGKCVPANTAGCGSALTCIQDSQLSCNDNVLENGRPLCRLTGPA</sequence>
<proteinExistence type="predicted"/>
<comment type="caution">
    <text evidence="2">The sequence shown here is derived from an EMBL/GenBank/DDBJ whole genome shotgun (WGS) entry which is preliminary data.</text>
</comment>
<evidence type="ECO:0000313" key="3">
    <source>
        <dbReference type="Proteomes" id="UP001301769"/>
    </source>
</evidence>